<dbReference type="PANTHER" id="PTHR33964:SF9">
    <property type="match status" value="1"/>
</dbReference>
<evidence type="ECO:0000313" key="2">
    <source>
        <dbReference type="Proteomes" id="UP000694867"/>
    </source>
</evidence>
<feature type="region of interest" description="Disordered" evidence="1">
    <location>
        <begin position="168"/>
        <end position="204"/>
    </location>
</feature>
<dbReference type="RefSeq" id="XP_018495732.2">
    <property type="nucleotide sequence ID" value="XM_018640216.2"/>
</dbReference>
<sequence>MIRPFLHDLKYMFPTTIEDVEKMCRIWGSFVDCIRYYTKDCATADQRRRFNNAVGDSMDTVRAVCSSEKYQKEYLQSATCFRKVSVEKCGPHYNDLVEEVTNTVTNNDNICCSYTKFKSCVSEPLLRLCGSRARTIMDHSMAFLIHRCSSKSFSLSYECPKTGRGRLDPDVAVDGTMPSDGSSHMTAHGSQNDREGNGNAESSTNSGSIVIQLGIVNKFGIVHKLGIFNKLGIVNELGIFNQLGIVDQDRVIAFVPSSVEQRWPVLKICDGCRHRRIRRRHLA</sequence>
<evidence type="ECO:0000256" key="1">
    <source>
        <dbReference type="SAM" id="MobiDB-lite"/>
    </source>
</evidence>
<reference evidence="3" key="1">
    <citation type="submission" date="2025-08" db="UniProtKB">
        <authorList>
            <consortium name="RefSeq"/>
        </authorList>
    </citation>
    <scope>IDENTIFICATION</scope>
</reference>
<dbReference type="KEGG" id="goe:108864475"/>
<organism evidence="2 3">
    <name type="scientific">Galendromus occidentalis</name>
    <name type="common">western predatory mite</name>
    <dbReference type="NCBI Taxonomy" id="34638"/>
    <lineage>
        <taxon>Eukaryota</taxon>
        <taxon>Metazoa</taxon>
        <taxon>Ecdysozoa</taxon>
        <taxon>Arthropoda</taxon>
        <taxon>Chelicerata</taxon>
        <taxon>Arachnida</taxon>
        <taxon>Acari</taxon>
        <taxon>Parasitiformes</taxon>
        <taxon>Mesostigmata</taxon>
        <taxon>Gamasina</taxon>
        <taxon>Phytoseioidea</taxon>
        <taxon>Phytoseiidae</taxon>
        <taxon>Typhlodrominae</taxon>
        <taxon>Galendromus</taxon>
    </lineage>
</organism>
<feature type="compositionally biased region" description="Polar residues" evidence="1">
    <location>
        <begin position="179"/>
        <end position="190"/>
    </location>
</feature>
<dbReference type="GeneID" id="108864475"/>
<accession>A0AAJ7L5R1</accession>
<proteinExistence type="predicted"/>
<protein>
    <submittedName>
        <fullName evidence="3">Uncharacterized protein LOC108864475</fullName>
    </submittedName>
</protein>
<name>A0AAJ7L5R1_9ACAR</name>
<dbReference type="AlphaFoldDB" id="A0AAJ7L5R1"/>
<gene>
    <name evidence="3" type="primary">LOC108864475</name>
</gene>
<evidence type="ECO:0000313" key="3">
    <source>
        <dbReference type="RefSeq" id="XP_018495732.2"/>
    </source>
</evidence>
<dbReference type="Proteomes" id="UP000694867">
    <property type="component" value="Unplaced"/>
</dbReference>
<dbReference type="PANTHER" id="PTHR33964">
    <property type="entry name" value="RE45066P-RELATED"/>
    <property type="match status" value="1"/>
</dbReference>
<keyword evidence="2" id="KW-1185">Reference proteome</keyword>